<gene>
    <name evidence="4" type="ORF">Q664_24665</name>
</gene>
<evidence type="ECO:0000313" key="4">
    <source>
        <dbReference type="EMBL" id="KFA91046.1"/>
    </source>
</evidence>
<evidence type="ECO:0008006" key="6">
    <source>
        <dbReference type="Google" id="ProtNLM"/>
    </source>
</evidence>
<name>A0A084SRG1_9BACT</name>
<comment type="caution">
    <text evidence="4">The sequence shown here is derived from an EMBL/GenBank/DDBJ whole genome shotgun (WGS) entry which is preliminary data.</text>
</comment>
<evidence type="ECO:0000256" key="1">
    <source>
        <dbReference type="ARBA" id="ARBA00004127"/>
    </source>
</evidence>
<dbReference type="EMBL" id="JPMI01000165">
    <property type="protein sequence ID" value="KFA91046.1"/>
    <property type="molecule type" value="Genomic_DNA"/>
</dbReference>
<dbReference type="GO" id="GO:0005886">
    <property type="term" value="C:plasma membrane"/>
    <property type="evidence" value="ECO:0007669"/>
    <property type="project" value="TreeGrafter"/>
</dbReference>
<proteinExistence type="predicted"/>
<protein>
    <recommendedName>
        <fullName evidence="6">Guanine permease</fullName>
    </recommendedName>
</protein>
<feature type="transmembrane region" description="Helical" evidence="3">
    <location>
        <begin position="71"/>
        <end position="87"/>
    </location>
</feature>
<dbReference type="InterPro" id="IPR045018">
    <property type="entry name" value="Azg-like"/>
</dbReference>
<keyword evidence="2" id="KW-0813">Transport</keyword>
<keyword evidence="3" id="KW-0812">Transmembrane</keyword>
<sequence>MATAPVLVVVGALMMSGARELEWNRMDDALPAFLTIALMPFTYSIANGISAGIVSYAALKLLSGRPREAHPVLYVLAVLLVLHYATGGGA</sequence>
<accession>A0A084SRG1</accession>
<organism evidence="4 5">
    <name type="scientific">Archangium violaceum Cb vi76</name>
    <dbReference type="NCBI Taxonomy" id="1406225"/>
    <lineage>
        <taxon>Bacteria</taxon>
        <taxon>Pseudomonadati</taxon>
        <taxon>Myxococcota</taxon>
        <taxon>Myxococcia</taxon>
        <taxon>Myxococcales</taxon>
        <taxon>Cystobacterineae</taxon>
        <taxon>Archangiaceae</taxon>
        <taxon>Archangium</taxon>
    </lineage>
</organism>
<comment type="subcellular location">
    <subcellularLocation>
        <location evidence="1">Endomembrane system</location>
        <topology evidence="1">Multi-pass membrane protein</topology>
    </subcellularLocation>
</comment>
<dbReference type="PANTHER" id="PTHR43337">
    <property type="entry name" value="XANTHINE/URACIL PERMEASE C887.17-RELATED"/>
    <property type="match status" value="1"/>
</dbReference>
<evidence type="ECO:0000313" key="5">
    <source>
        <dbReference type="Proteomes" id="UP000028547"/>
    </source>
</evidence>
<dbReference type="PANTHER" id="PTHR43337:SF1">
    <property type="entry name" value="XANTHINE_URACIL PERMEASE C887.17-RELATED"/>
    <property type="match status" value="1"/>
</dbReference>
<dbReference type="AlphaFoldDB" id="A0A084SRG1"/>
<reference evidence="4 5" key="1">
    <citation type="submission" date="2014-07" db="EMBL/GenBank/DDBJ databases">
        <title>Draft Genome Sequence of Gephyronic Acid Producer, Cystobacter violaceus Strain Cb vi76.</title>
        <authorList>
            <person name="Stevens D.C."/>
            <person name="Young J."/>
            <person name="Carmichael R."/>
            <person name="Tan J."/>
            <person name="Taylor R.E."/>
        </authorList>
    </citation>
    <scope>NUCLEOTIDE SEQUENCE [LARGE SCALE GENOMIC DNA]</scope>
    <source>
        <strain evidence="4 5">Cb vi76</strain>
    </source>
</reference>
<dbReference type="GO" id="GO:0005345">
    <property type="term" value="F:purine nucleobase transmembrane transporter activity"/>
    <property type="evidence" value="ECO:0007669"/>
    <property type="project" value="TreeGrafter"/>
</dbReference>
<keyword evidence="3" id="KW-0472">Membrane</keyword>
<dbReference type="RefSeq" id="WP_043400123.1">
    <property type="nucleotide sequence ID" value="NZ_JPMI01000165.1"/>
</dbReference>
<keyword evidence="3" id="KW-1133">Transmembrane helix</keyword>
<evidence type="ECO:0000256" key="3">
    <source>
        <dbReference type="SAM" id="Phobius"/>
    </source>
</evidence>
<evidence type="ECO:0000256" key="2">
    <source>
        <dbReference type="ARBA" id="ARBA00022448"/>
    </source>
</evidence>
<feature type="transmembrane region" description="Helical" evidence="3">
    <location>
        <begin position="34"/>
        <end position="59"/>
    </location>
</feature>
<dbReference type="Proteomes" id="UP000028547">
    <property type="component" value="Unassembled WGS sequence"/>
</dbReference>
<dbReference type="GO" id="GO:0012505">
    <property type="term" value="C:endomembrane system"/>
    <property type="evidence" value="ECO:0007669"/>
    <property type="project" value="UniProtKB-SubCell"/>
</dbReference>